<protein>
    <submittedName>
        <fullName evidence="1">Uncharacterized protein</fullName>
    </submittedName>
</protein>
<accession>A0A0H5QKJ0</accession>
<proteinExistence type="predicted"/>
<keyword evidence="1" id="KW-0614">Plasmid</keyword>
<reference evidence="1" key="2">
    <citation type="submission" date="2015-07" db="EMBL/GenBank/DDBJ databases">
        <title>Plasmids, circular viruses and viroids from rat gut.</title>
        <authorList>
            <person name="Jorgensen T.J."/>
            <person name="Hansen M.A."/>
            <person name="Xu Z."/>
            <person name="Tabak M.A."/>
            <person name="Sorensen S.J."/>
            <person name="Hansen L.H."/>
        </authorList>
    </citation>
    <scope>NUCLEOTIDE SEQUENCE</scope>
    <source>
        <plasmid evidence="1">pRGFK1052</plasmid>
    </source>
</reference>
<name>A0A0H5QKJ0_9ZZZZ</name>
<sequence>MSKRSLFWGQASGKLGEAVYYRAGGEQRTRTWVPKIKNPKTKAQATQRCLFLNMIAAFRALKPFVQTGFISRKSNQSAFNAFVKDNFGRNNWVAEKSMVESAEFAGYGFGLANGSLTVDTSLTQTTFTNERSGGTSRTALAFDFASNNITSDDEIYMCTYKGSTIYNMLTSNGNPLALPSEFTLIIAAGVKGNAGAGFYILAVNCSAESTDEMHVVYNPVLLPPLTTDQIHQILSPVSGAFGLDDDLVYSNATQVGVINVLDDSDAFAASVMIKVKADSGYNVNAAKLFGTESFRTYSDDIKLGSANANAVIGSYTGNSNIIE</sequence>
<evidence type="ECO:0000313" key="1">
    <source>
        <dbReference type="EMBL" id="CRY96307.1"/>
    </source>
</evidence>
<dbReference type="EMBL" id="LN853633">
    <property type="protein sequence ID" value="CRY96307.1"/>
    <property type="molecule type" value="Genomic_DNA"/>
</dbReference>
<dbReference type="AlphaFoldDB" id="A0A0H5QKJ0"/>
<geneLocation type="plasmid" evidence="1">
    <name>pRGFK1052</name>
</geneLocation>
<organism evidence="1">
    <name type="scientific">uncultured prokaryote</name>
    <dbReference type="NCBI Taxonomy" id="198431"/>
    <lineage>
        <taxon>unclassified sequences</taxon>
        <taxon>environmental samples</taxon>
    </lineage>
</organism>
<reference evidence="1" key="1">
    <citation type="submission" date="2015-06" db="EMBL/GenBank/DDBJ databases">
        <authorList>
            <person name="Joergensen T."/>
        </authorList>
    </citation>
    <scope>NUCLEOTIDE SEQUENCE</scope>
    <source>
        <plasmid evidence="1">pRGFK1052</plasmid>
    </source>
</reference>